<accession>A0AAD8EI85</accession>
<dbReference type="PANTHER" id="PTHR16024">
    <property type="entry name" value="XK-RELATED PROTEIN"/>
    <property type="match status" value="1"/>
</dbReference>
<evidence type="ECO:0000313" key="8">
    <source>
        <dbReference type="EMBL" id="KAJ9591565.1"/>
    </source>
</evidence>
<keyword evidence="4 7" id="KW-0812">Transmembrane</keyword>
<evidence type="ECO:0000313" key="9">
    <source>
        <dbReference type="Proteomes" id="UP001233999"/>
    </source>
</evidence>
<evidence type="ECO:0000256" key="2">
    <source>
        <dbReference type="ARBA" id="ARBA00008789"/>
    </source>
</evidence>
<dbReference type="GO" id="GO:0005886">
    <property type="term" value="C:plasma membrane"/>
    <property type="evidence" value="ECO:0007669"/>
    <property type="project" value="UniProtKB-SubCell"/>
</dbReference>
<feature type="transmembrane region" description="Helical" evidence="7">
    <location>
        <begin position="24"/>
        <end position="45"/>
    </location>
</feature>
<dbReference type="InterPro" id="IPR018629">
    <property type="entry name" value="XK-rel"/>
</dbReference>
<evidence type="ECO:0000256" key="6">
    <source>
        <dbReference type="ARBA" id="ARBA00023136"/>
    </source>
</evidence>
<dbReference type="EMBL" id="JASPKZ010003864">
    <property type="protein sequence ID" value="KAJ9591565.1"/>
    <property type="molecule type" value="Genomic_DNA"/>
</dbReference>
<evidence type="ECO:0000256" key="1">
    <source>
        <dbReference type="ARBA" id="ARBA00004651"/>
    </source>
</evidence>
<comment type="subcellular location">
    <subcellularLocation>
        <location evidence="1">Cell membrane</location>
        <topology evidence="1">Multi-pass membrane protein</topology>
    </subcellularLocation>
    <subcellularLocation>
        <location evidence="7">Membrane</location>
        <topology evidence="7">Multi-pass membrane protein</topology>
    </subcellularLocation>
</comment>
<dbReference type="PANTHER" id="PTHR16024:SF28">
    <property type="entry name" value="XK-RELATED PROTEIN"/>
    <property type="match status" value="1"/>
</dbReference>
<protein>
    <recommendedName>
        <fullName evidence="7">XK-related protein</fullName>
    </recommendedName>
</protein>
<evidence type="ECO:0000256" key="3">
    <source>
        <dbReference type="ARBA" id="ARBA00022475"/>
    </source>
</evidence>
<dbReference type="AlphaFoldDB" id="A0AAD8EI85"/>
<reference evidence="8" key="1">
    <citation type="journal article" date="2023" name="IScience">
        <title>Live-bearing cockroach genome reveals convergent evolutionary mechanisms linked to viviparity in insects and beyond.</title>
        <authorList>
            <person name="Fouks B."/>
            <person name="Harrison M.C."/>
            <person name="Mikhailova A.A."/>
            <person name="Marchal E."/>
            <person name="English S."/>
            <person name="Carruthers M."/>
            <person name="Jennings E.C."/>
            <person name="Chiamaka E.L."/>
            <person name="Frigard R.A."/>
            <person name="Pippel M."/>
            <person name="Attardo G.M."/>
            <person name="Benoit J.B."/>
            <person name="Bornberg-Bauer E."/>
            <person name="Tobe S.S."/>
        </authorList>
    </citation>
    <scope>NUCLEOTIDE SEQUENCE</scope>
    <source>
        <strain evidence="8">Stay&amp;Tobe</strain>
    </source>
</reference>
<sequence>MVTFIADLSTDLFLVVDYFTRGHTYWAVSTFLLIVLPATIVQMFSMRWHIVDDTVSCYHWLAHIFLLGLMHRYVLVLKTGLEARTSGDSTDFQRLYHQQNDICMLHLFESFMESAPQLVLQLYIMISLEAWQSWTGKFSIILLFFFLLAVHSDSGPVA</sequence>
<dbReference type="Proteomes" id="UP001233999">
    <property type="component" value="Unassembled WGS sequence"/>
</dbReference>
<keyword evidence="3" id="KW-1003">Cell membrane</keyword>
<evidence type="ECO:0000256" key="7">
    <source>
        <dbReference type="RuleBase" id="RU910716"/>
    </source>
</evidence>
<evidence type="ECO:0000256" key="4">
    <source>
        <dbReference type="ARBA" id="ARBA00022692"/>
    </source>
</evidence>
<feature type="transmembrane region" description="Helical" evidence="7">
    <location>
        <begin position="131"/>
        <end position="150"/>
    </location>
</feature>
<comment type="caution">
    <text evidence="8">The sequence shown here is derived from an EMBL/GenBank/DDBJ whole genome shotgun (WGS) entry which is preliminary data.</text>
</comment>
<comment type="similarity">
    <text evidence="2 7">Belongs to the XK family.</text>
</comment>
<dbReference type="Pfam" id="PF09815">
    <property type="entry name" value="XK-related"/>
    <property type="match status" value="1"/>
</dbReference>
<gene>
    <name evidence="8" type="ORF">L9F63_001919</name>
</gene>
<feature type="transmembrane region" description="Helical" evidence="7">
    <location>
        <begin position="57"/>
        <end position="75"/>
    </location>
</feature>
<keyword evidence="9" id="KW-1185">Reference proteome</keyword>
<name>A0AAD8EI85_DIPPU</name>
<keyword evidence="6 7" id="KW-0472">Membrane</keyword>
<keyword evidence="5 7" id="KW-1133">Transmembrane helix</keyword>
<evidence type="ECO:0000256" key="5">
    <source>
        <dbReference type="ARBA" id="ARBA00022989"/>
    </source>
</evidence>
<dbReference type="InterPro" id="IPR050895">
    <property type="entry name" value="XK-related_scramblase"/>
</dbReference>
<proteinExistence type="inferred from homology"/>
<reference evidence="8" key="2">
    <citation type="submission" date="2023-05" db="EMBL/GenBank/DDBJ databases">
        <authorList>
            <person name="Fouks B."/>
        </authorList>
    </citation>
    <scope>NUCLEOTIDE SEQUENCE</scope>
    <source>
        <strain evidence="8">Stay&amp;Tobe</strain>
        <tissue evidence="8">Testes</tissue>
    </source>
</reference>
<organism evidence="8 9">
    <name type="scientific">Diploptera punctata</name>
    <name type="common">Pacific beetle cockroach</name>
    <dbReference type="NCBI Taxonomy" id="6984"/>
    <lineage>
        <taxon>Eukaryota</taxon>
        <taxon>Metazoa</taxon>
        <taxon>Ecdysozoa</taxon>
        <taxon>Arthropoda</taxon>
        <taxon>Hexapoda</taxon>
        <taxon>Insecta</taxon>
        <taxon>Pterygota</taxon>
        <taxon>Neoptera</taxon>
        <taxon>Polyneoptera</taxon>
        <taxon>Dictyoptera</taxon>
        <taxon>Blattodea</taxon>
        <taxon>Blaberoidea</taxon>
        <taxon>Blaberidae</taxon>
        <taxon>Diplopterinae</taxon>
        <taxon>Diploptera</taxon>
    </lineage>
</organism>